<dbReference type="EMBL" id="CAMXCT010004312">
    <property type="protein sequence ID" value="CAI4008521.1"/>
    <property type="molecule type" value="Genomic_DNA"/>
</dbReference>
<dbReference type="AlphaFoldDB" id="A0A9P1DF75"/>
<reference evidence="2" key="1">
    <citation type="submission" date="2022-10" db="EMBL/GenBank/DDBJ databases">
        <authorList>
            <person name="Chen Y."/>
            <person name="Dougan E. K."/>
            <person name="Chan C."/>
            <person name="Rhodes N."/>
            <person name="Thang M."/>
        </authorList>
    </citation>
    <scope>NUCLEOTIDE SEQUENCE</scope>
</reference>
<evidence type="ECO:0000313" key="4">
    <source>
        <dbReference type="Proteomes" id="UP001152797"/>
    </source>
</evidence>
<sequence length="391" mass="41747">MASRAFRNGNDLYQEATVSEDAIGPLQAPEEKCTEIITRSYNPDRKFWQQVPKLPDEKPPKIPKEEIKIDISAPRAKAIARLEKDKVSLTLKGLPATPQTGITKVPSMEGDEKQDDIEPKVSGKSSGRGRGKGRGRGLACRSDPKKSEPSGSGDSVPATGSSAVSGSSVPGSLVPGSLVPASLVPGPSVPGFEDPPVAAAAHPEETTAAQPKAKAKAKAKAKVKANSKAKAKAKAKGARAARNTKGTFAGRRPPSNPQKLAVFLKMKELYHETKSKPIPGDRKRKGKGASETQGEYWGFMQQKMAELAKEGVQGGERMKLAAKAWKERPGNEGKSKASAKASAEVPKPTEGTKWILFHGTTEPVRLDMLTSDQELMLENGTPHVYVEAPEH</sequence>
<feature type="compositionally biased region" description="Low complexity" evidence="1">
    <location>
        <begin position="155"/>
        <end position="180"/>
    </location>
</feature>
<accession>A0A9P1DF75</accession>
<feature type="compositionally biased region" description="Basic and acidic residues" evidence="1">
    <location>
        <begin position="272"/>
        <end position="281"/>
    </location>
</feature>
<feature type="region of interest" description="Disordered" evidence="1">
    <location>
        <begin position="272"/>
        <end position="292"/>
    </location>
</feature>
<dbReference type="Proteomes" id="UP001152797">
    <property type="component" value="Unassembled WGS sequence"/>
</dbReference>
<protein>
    <submittedName>
        <fullName evidence="3">HMG box domain-containing protein</fullName>
    </submittedName>
</protein>
<evidence type="ECO:0000256" key="1">
    <source>
        <dbReference type="SAM" id="MobiDB-lite"/>
    </source>
</evidence>
<organism evidence="2">
    <name type="scientific">Cladocopium goreaui</name>
    <dbReference type="NCBI Taxonomy" id="2562237"/>
    <lineage>
        <taxon>Eukaryota</taxon>
        <taxon>Sar</taxon>
        <taxon>Alveolata</taxon>
        <taxon>Dinophyceae</taxon>
        <taxon>Suessiales</taxon>
        <taxon>Symbiodiniaceae</taxon>
        <taxon>Cladocopium</taxon>
    </lineage>
</organism>
<evidence type="ECO:0000313" key="2">
    <source>
        <dbReference type="EMBL" id="CAI4008521.1"/>
    </source>
</evidence>
<evidence type="ECO:0000313" key="3">
    <source>
        <dbReference type="EMBL" id="CAL4795833.1"/>
    </source>
</evidence>
<feature type="compositionally biased region" description="Low complexity" evidence="1">
    <location>
        <begin position="195"/>
        <end position="212"/>
    </location>
</feature>
<comment type="caution">
    <text evidence="2">The sequence shown here is derived from an EMBL/GenBank/DDBJ whole genome shotgun (WGS) entry which is preliminary data.</text>
</comment>
<reference evidence="3 4" key="2">
    <citation type="submission" date="2024-05" db="EMBL/GenBank/DDBJ databases">
        <authorList>
            <person name="Chen Y."/>
            <person name="Shah S."/>
            <person name="Dougan E. K."/>
            <person name="Thang M."/>
            <person name="Chan C."/>
        </authorList>
    </citation>
    <scope>NUCLEOTIDE SEQUENCE [LARGE SCALE GENOMIC DNA]</scope>
</reference>
<feature type="region of interest" description="Disordered" evidence="1">
    <location>
        <begin position="324"/>
        <end position="350"/>
    </location>
</feature>
<feature type="region of interest" description="Disordered" evidence="1">
    <location>
        <begin position="87"/>
        <end position="257"/>
    </location>
</feature>
<feature type="compositionally biased region" description="Basic residues" evidence="1">
    <location>
        <begin position="213"/>
        <end position="239"/>
    </location>
</feature>
<name>A0A9P1DF75_9DINO</name>
<dbReference type="EMBL" id="CAMXCT020004312">
    <property type="protein sequence ID" value="CAL1161896.1"/>
    <property type="molecule type" value="Genomic_DNA"/>
</dbReference>
<keyword evidence="4" id="KW-1185">Reference proteome</keyword>
<gene>
    <name evidence="2" type="ORF">C1SCF055_LOCUS33959</name>
</gene>
<proteinExistence type="predicted"/>
<feature type="compositionally biased region" description="Basic and acidic residues" evidence="1">
    <location>
        <begin position="324"/>
        <end position="335"/>
    </location>
</feature>
<dbReference type="EMBL" id="CAMXCT030004312">
    <property type="protein sequence ID" value="CAL4795833.1"/>
    <property type="molecule type" value="Genomic_DNA"/>
</dbReference>